<evidence type="ECO:0000313" key="5">
    <source>
        <dbReference type="EMBL" id="EGZ49378.1"/>
    </source>
</evidence>
<sequence>MLCHLQEFHCIGNEMNAIILAAGVGSRFKEIGQKTHKSLLPVQGVPNLERTVLYLQQAGIHDICIVVGHLAEQFDFLKEKYGCKLIYNPKYREYNSIYSFYLASGFFADSYVIDCDVVLFKNIFEEPLSGSHYFLIPRPISEEKEWLAEINNNRITQIEVSNKSGYSLLGISYWDKKESRKILEKLPDYMSLEILRNSKLYWDNIPLEILSTLEVKPYLLRLKDGFEMDNMDNYNFILNNLTD</sequence>
<protein>
    <submittedName>
        <fullName evidence="5">LicC protein</fullName>
    </submittedName>
</protein>
<dbReference type="GO" id="GO:0016779">
    <property type="term" value="F:nucleotidyltransferase activity"/>
    <property type="evidence" value="ECO:0007669"/>
    <property type="project" value="UniProtKB-KW"/>
</dbReference>
<name>G4CNN0_9NEIS</name>
<dbReference type="PANTHER" id="PTHR43584">
    <property type="entry name" value="NUCLEOTIDYL TRANSFERASE"/>
    <property type="match status" value="1"/>
</dbReference>
<keyword evidence="2" id="KW-0548">Nucleotidyltransferase</keyword>
<accession>G4CNN0</accession>
<dbReference type="PATRIC" id="fig|1030841.3.peg.679"/>
<dbReference type="CDD" id="cd02523">
    <property type="entry name" value="PC_cytidylyltransferase"/>
    <property type="match status" value="1"/>
</dbReference>
<gene>
    <name evidence="5" type="primary">licC</name>
    <name evidence="5" type="ORF">HMPREF9370_0689</name>
</gene>
<comment type="caution">
    <text evidence="5">The sequence shown here is derived from an EMBL/GenBank/DDBJ whole genome shotgun (WGS) entry which is preliminary data.</text>
</comment>
<keyword evidence="3" id="KW-0460">Magnesium</keyword>
<dbReference type="STRING" id="1030841.HMPREF9370_0689"/>
<organism evidence="5 6">
    <name type="scientific">Neisseria wadsworthii 9715</name>
    <dbReference type="NCBI Taxonomy" id="1030841"/>
    <lineage>
        <taxon>Bacteria</taxon>
        <taxon>Pseudomonadati</taxon>
        <taxon>Pseudomonadota</taxon>
        <taxon>Betaproteobacteria</taxon>
        <taxon>Neisseriales</taxon>
        <taxon>Neisseriaceae</taxon>
        <taxon>Neisseria</taxon>
    </lineage>
</organism>
<reference evidence="5 6" key="1">
    <citation type="submission" date="2011-06" db="EMBL/GenBank/DDBJ databases">
        <authorList>
            <person name="Muzny D."/>
            <person name="Qin X."/>
            <person name="Deng J."/>
            <person name="Jiang H."/>
            <person name="Liu Y."/>
            <person name="Qu J."/>
            <person name="Song X.-Z."/>
            <person name="Zhang L."/>
            <person name="Thornton R."/>
            <person name="Coyle M."/>
            <person name="Francisco L."/>
            <person name="Jackson L."/>
            <person name="Javaid M."/>
            <person name="Korchina V."/>
            <person name="Kovar C."/>
            <person name="Mata R."/>
            <person name="Mathew T."/>
            <person name="Ngo R."/>
            <person name="Nguyen L."/>
            <person name="Nguyen N."/>
            <person name="Okwuonu G."/>
            <person name="Ongeri F."/>
            <person name="Pham C."/>
            <person name="Simmons D."/>
            <person name="Wilczek-Boney K."/>
            <person name="Hale W."/>
            <person name="Jakkamsetti A."/>
            <person name="Pham P."/>
            <person name="Ruth R."/>
            <person name="San Lucas F."/>
            <person name="Warren J."/>
            <person name="Zhang J."/>
            <person name="Zhao Z."/>
            <person name="Zhou C."/>
            <person name="Zhu D."/>
            <person name="Lee S."/>
            <person name="Bess C."/>
            <person name="Blankenburg K."/>
            <person name="Forbes L."/>
            <person name="Fu Q."/>
            <person name="Gubbala S."/>
            <person name="Hirani K."/>
            <person name="Jayaseelan J.C."/>
            <person name="Lara F."/>
            <person name="Munidasa M."/>
            <person name="Palculict T."/>
            <person name="Patil S."/>
            <person name="Pu L.-L."/>
            <person name="Saada N."/>
            <person name="Tang L."/>
            <person name="Weissenberger G."/>
            <person name="Zhu Y."/>
            <person name="Hemphill L."/>
            <person name="Shang Y."/>
            <person name="Youmans B."/>
            <person name="Ayvaz T."/>
            <person name="Ross M."/>
            <person name="Santibanez J."/>
            <person name="Aqrawi P."/>
            <person name="Gross S."/>
            <person name="Joshi V."/>
            <person name="Fowler G."/>
            <person name="Nazareth L."/>
            <person name="Reid J."/>
            <person name="Worley K."/>
            <person name="Petrosino J."/>
            <person name="Highlander S."/>
            <person name="Gibbs R."/>
        </authorList>
    </citation>
    <scope>NUCLEOTIDE SEQUENCE [LARGE SCALE GENOMIC DNA]</scope>
    <source>
        <strain evidence="5 6">9715</strain>
    </source>
</reference>
<dbReference type="Proteomes" id="UP000005336">
    <property type="component" value="Unassembled WGS sequence"/>
</dbReference>
<feature type="domain" description="MobA-like NTP transferase" evidence="4">
    <location>
        <begin position="17"/>
        <end position="119"/>
    </location>
</feature>
<dbReference type="PIRSF" id="PIRSF037382">
    <property type="entry name" value="CCT_LicC"/>
    <property type="match status" value="1"/>
</dbReference>
<dbReference type="EMBL" id="AGAZ01000028">
    <property type="protein sequence ID" value="EGZ49378.1"/>
    <property type="molecule type" value="Genomic_DNA"/>
</dbReference>
<evidence type="ECO:0000259" key="4">
    <source>
        <dbReference type="Pfam" id="PF12804"/>
    </source>
</evidence>
<dbReference type="Pfam" id="PF12804">
    <property type="entry name" value="NTP_transf_3"/>
    <property type="match status" value="1"/>
</dbReference>
<dbReference type="HOGENOM" id="CLU_029499_5_2_4"/>
<evidence type="ECO:0000256" key="2">
    <source>
        <dbReference type="ARBA" id="ARBA00022695"/>
    </source>
</evidence>
<dbReference type="SUPFAM" id="SSF53448">
    <property type="entry name" value="Nucleotide-diphospho-sugar transferases"/>
    <property type="match status" value="1"/>
</dbReference>
<evidence type="ECO:0000313" key="6">
    <source>
        <dbReference type="Proteomes" id="UP000005336"/>
    </source>
</evidence>
<keyword evidence="6" id="KW-1185">Reference proteome</keyword>
<dbReference type="PANTHER" id="PTHR43584:SF5">
    <property type="entry name" value="PROTEIN LICC"/>
    <property type="match status" value="1"/>
</dbReference>
<dbReference type="InterPro" id="IPR017189">
    <property type="entry name" value="CTP-phospocholine_CTT"/>
</dbReference>
<keyword evidence="1" id="KW-0808">Transferase</keyword>
<dbReference type="AlphaFoldDB" id="G4CNN0"/>
<dbReference type="InterPro" id="IPR029044">
    <property type="entry name" value="Nucleotide-diphossugar_trans"/>
</dbReference>
<dbReference type="Gene3D" id="3.90.550.10">
    <property type="entry name" value="Spore Coat Polysaccharide Biosynthesis Protein SpsA, Chain A"/>
    <property type="match status" value="1"/>
</dbReference>
<evidence type="ECO:0000256" key="3">
    <source>
        <dbReference type="ARBA" id="ARBA00022842"/>
    </source>
</evidence>
<evidence type="ECO:0000256" key="1">
    <source>
        <dbReference type="ARBA" id="ARBA00022679"/>
    </source>
</evidence>
<proteinExistence type="predicted"/>
<dbReference type="InterPro" id="IPR025877">
    <property type="entry name" value="MobA-like_NTP_Trfase"/>
</dbReference>
<dbReference type="InterPro" id="IPR050065">
    <property type="entry name" value="GlmU-like"/>
</dbReference>